<accession>A0A1J9P2E3</accession>
<gene>
    <name evidence="2" type="ORF">AJ78_08483</name>
</gene>
<feature type="compositionally biased region" description="Basic residues" evidence="1">
    <location>
        <begin position="278"/>
        <end position="288"/>
    </location>
</feature>
<reference evidence="2 3" key="1">
    <citation type="submission" date="2015-07" db="EMBL/GenBank/DDBJ databases">
        <title>Emmonsia species relationships and genome sequence.</title>
        <authorList>
            <consortium name="The Broad Institute Genomics Platform"/>
            <person name="Cuomo C.A."/>
            <person name="Munoz J.F."/>
            <person name="Imamovic A."/>
            <person name="Priest M.E."/>
            <person name="Young S."/>
            <person name="Clay O.K."/>
            <person name="McEwen J.G."/>
        </authorList>
    </citation>
    <scope>NUCLEOTIDE SEQUENCE [LARGE SCALE GENOMIC DNA]</scope>
    <source>
        <strain evidence="2 3">UAMH 9510</strain>
    </source>
</reference>
<protein>
    <submittedName>
        <fullName evidence="2">Uncharacterized protein</fullName>
    </submittedName>
</protein>
<evidence type="ECO:0000313" key="2">
    <source>
        <dbReference type="EMBL" id="OJD10536.1"/>
    </source>
</evidence>
<keyword evidence="3" id="KW-1185">Reference proteome</keyword>
<evidence type="ECO:0000256" key="1">
    <source>
        <dbReference type="SAM" id="MobiDB-lite"/>
    </source>
</evidence>
<dbReference type="STRING" id="1447872.A0A1J9P2E3"/>
<dbReference type="EMBL" id="LGRN01000764">
    <property type="protein sequence ID" value="OJD10536.1"/>
    <property type="molecule type" value="Genomic_DNA"/>
</dbReference>
<dbReference type="Proteomes" id="UP000182235">
    <property type="component" value="Unassembled WGS sequence"/>
</dbReference>
<organism evidence="2 3">
    <name type="scientific">Emergomyces pasteurianus Ep9510</name>
    <dbReference type="NCBI Taxonomy" id="1447872"/>
    <lineage>
        <taxon>Eukaryota</taxon>
        <taxon>Fungi</taxon>
        <taxon>Dikarya</taxon>
        <taxon>Ascomycota</taxon>
        <taxon>Pezizomycotina</taxon>
        <taxon>Eurotiomycetes</taxon>
        <taxon>Eurotiomycetidae</taxon>
        <taxon>Onygenales</taxon>
        <taxon>Ajellomycetaceae</taxon>
        <taxon>Emergomyces</taxon>
    </lineage>
</organism>
<dbReference type="AlphaFoldDB" id="A0A1J9P2E3"/>
<evidence type="ECO:0000313" key="3">
    <source>
        <dbReference type="Proteomes" id="UP000182235"/>
    </source>
</evidence>
<sequence length="300" mass="32264">MLSSTRDLRRSGLLQAGLPGFPSNTCVDHLQCNNALQLKITALPDAYFSRHMYSSSSSEISLAFEPGESFREDSSNMDMGKYRISRPAQSAILLPGLAVRSLAIVVACWLSLKLINNAYTLVDFVRSLSRPFMPSPEVANHLVEANSLTTTVNSDNAVALVAALKSCECVIGSMAEPAASPIYTDSTVMCDAQPSTPAMVTVLQLEENPHTVEFHPVVGVAINSNATSVERVNNEPSLTFELPGSAPAVRTPQLMALVLLSLVDGSAPQISRTQFPTLKHRKPQKAKKPNNGGKELRTSA</sequence>
<comment type="caution">
    <text evidence="2">The sequence shown here is derived from an EMBL/GenBank/DDBJ whole genome shotgun (WGS) entry which is preliminary data.</text>
</comment>
<feature type="region of interest" description="Disordered" evidence="1">
    <location>
        <begin position="272"/>
        <end position="300"/>
    </location>
</feature>
<dbReference type="OrthoDB" id="4185385at2759"/>
<name>A0A1J9P2E3_9EURO</name>
<proteinExistence type="predicted"/>